<protein>
    <submittedName>
        <fullName evidence="2">Uncharacterized protein</fullName>
    </submittedName>
</protein>
<accession>A0A0F9K757</accession>
<evidence type="ECO:0000313" key="2">
    <source>
        <dbReference type="EMBL" id="KKM77974.1"/>
    </source>
</evidence>
<organism evidence="2">
    <name type="scientific">marine sediment metagenome</name>
    <dbReference type="NCBI Taxonomy" id="412755"/>
    <lineage>
        <taxon>unclassified sequences</taxon>
        <taxon>metagenomes</taxon>
        <taxon>ecological metagenomes</taxon>
    </lineage>
</organism>
<keyword evidence="1" id="KW-0812">Transmembrane</keyword>
<keyword evidence="1" id="KW-0472">Membrane</keyword>
<reference evidence="2" key="1">
    <citation type="journal article" date="2015" name="Nature">
        <title>Complex archaea that bridge the gap between prokaryotes and eukaryotes.</title>
        <authorList>
            <person name="Spang A."/>
            <person name="Saw J.H."/>
            <person name="Jorgensen S.L."/>
            <person name="Zaremba-Niedzwiedzka K."/>
            <person name="Martijn J."/>
            <person name="Lind A.E."/>
            <person name="van Eijk R."/>
            <person name="Schleper C."/>
            <person name="Guy L."/>
            <person name="Ettema T.J."/>
        </authorList>
    </citation>
    <scope>NUCLEOTIDE SEQUENCE</scope>
</reference>
<name>A0A0F9K757_9ZZZZ</name>
<feature type="transmembrane region" description="Helical" evidence="1">
    <location>
        <begin position="25"/>
        <end position="48"/>
    </location>
</feature>
<dbReference type="AlphaFoldDB" id="A0A0F9K757"/>
<gene>
    <name evidence="2" type="ORF">LCGC14_1364600</name>
</gene>
<comment type="caution">
    <text evidence="2">The sequence shown here is derived from an EMBL/GenBank/DDBJ whole genome shotgun (WGS) entry which is preliminary data.</text>
</comment>
<evidence type="ECO:0000256" key="1">
    <source>
        <dbReference type="SAM" id="Phobius"/>
    </source>
</evidence>
<keyword evidence="1" id="KW-1133">Transmembrane helix</keyword>
<dbReference type="EMBL" id="LAZR01008564">
    <property type="protein sequence ID" value="KKM77974.1"/>
    <property type="molecule type" value="Genomic_DNA"/>
</dbReference>
<proteinExistence type="predicted"/>
<sequence length="54" mass="6016">MACMPKRVGPLRLTFKLSTSLQTKAFYPIGVMFLWIGCRILGIGLGAIKMKMEP</sequence>